<evidence type="ECO:0000313" key="6">
    <source>
        <dbReference type="Proteomes" id="UP000239997"/>
    </source>
</evidence>
<dbReference type="InterPro" id="IPR023393">
    <property type="entry name" value="START-like_dom_sf"/>
</dbReference>
<dbReference type="Gene3D" id="3.20.80.10">
    <property type="entry name" value="Regulatory factor, effector binding domain"/>
    <property type="match status" value="1"/>
</dbReference>
<evidence type="ECO:0000313" key="3">
    <source>
        <dbReference type="EMBL" id="KEZ93236.1"/>
    </source>
</evidence>
<dbReference type="Gene3D" id="3.30.530.20">
    <property type="match status" value="1"/>
</dbReference>
<dbReference type="Pfam" id="PF06445">
    <property type="entry name" value="GyrI-like"/>
    <property type="match status" value="1"/>
</dbReference>
<evidence type="ECO:0000259" key="2">
    <source>
        <dbReference type="SMART" id="SM00871"/>
    </source>
</evidence>
<keyword evidence="1" id="KW-0812">Transmembrane</keyword>
<dbReference type="InterPro" id="IPR010499">
    <property type="entry name" value="AraC_E-bd"/>
</dbReference>
<protein>
    <submittedName>
        <fullName evidence="4">GyrI-like small molecule binding protein</fullName>
    </submittedName>
</protein>
<keyword evidence="1" id="KW-0472">Membrane</keyword>
<comment type="caution">
    <text evidence="3">The sequence shown here is derived from an EMBL/GenBank/DDBJ whole genome shotgun (WGS) entry which is preliminary data.</text>
</comment>
<dbReference type="Proteomes" id="UP000239997">
    <property type="component" value="Unassembled WGS sequence"/>
</dbReference>
<accession>A0A084JWA2</accession>
<dbReference type="EMBL" id="PVNA01000003">
    <property type="protein sequence ID" value="PRX13641.1"/>
    <property type="molecule type" value="Genomic_DNA"/>
</dbReference>
<feature type="transmembrane region" description="Helical" evidence="1">
    <location>
        <begin position="6"/>
        <end position="24"/>
    </location>
</feature>
<dbReference type="InterPro" id="IPR029442">
    <property type="entry name" value="GyrI-like"/>
</dbReference>
<evidence type="ECO:0000256" key="1">
    <source>
        <dbReference type="SAM" id="Phobius"/>
    </source>
</evidence>
<dbReference type="EMBL" id="JPJI01000032">
    <property type="protein sequence ID" value="KEZ93236.1"/>
    <property type="molecule type" value="Genomic_DNA"/>
</dbReference>
<organism evidence="3 5">
    <name type="scientific">Nonlabens ulvanivorans</name>
    <name type="common">Persicivirga ulvanivorans</name>
    <dbReference type="NCBI Taxonomy" id="906888"/>
    <lineage>
        <taxon>Bacteria</taxon>
        <taxon>Pseudomonadati</taxon>
        <taxon>Bacteroidota</taxon>
        <taxon>Flavobacteriia</taxon>
        <taxon>Flavobacteriales</taxon>
        <taxon>Flavobacteriaceae</taxon>
        <taxon>Nonlabens</taxon>
    </lineage>
</organism>
<dbReference type="Proteomes" id="UP000028531">
    <property type="component" value="Unassembled WGS sequence"/>
</dbReference>
<dbReference type="AlphaFoldDB" id="A0A084JWA2"/>
<reference evidence="3 5" key="1">
    <citation type="submission" date="2014-07" db="EMBL/GenBank/DDBJ databases">
        <title>Draft genome sequence of Nonlabens ulvanivorans, an ulvan degrading bacterium.</title>
        <authorList>
            <person name="Kopel M."/>
            <person name="Helbert W."/>
            <person name="Henrissat B."/>
            <person name="Doniger T."/>
            <person name="Banin E."/>
        </authorList>
    </citation>
    <scope>NUCLEOTIDE SEQUENCE [LARGE SCALE GENOMIC DNA]</scope>
    <source>
        <strain evidence="3 5">PLR</strain>
    </source>
</reference>
<proteinExistence type="predicted"/>
<evidence type="ECO:0000313" key="5">
    <source>
        <dbReference type="Proteomes" id="UP000028531"/>
    </source>
</evidence>
<dbReference type="SUPFAM" id="SSF55136">
    <property type="entry name" value="Probable bacterial effector-binding domain"/>
    <property type="match status" value="1"/>
</dbReference>
<keyword evidence="1" id="KW-1133">Transmembrane helix</keyword>
<dbReference type="SUPFAM" id="SSF55961">
    <property type="entry name" value="Bet v1-like"/>
    <property type="match status" value="1"/>
</dbReference>
<dbReference type="RefSeq" id="WP_036584951.1">
    <property type="nucleotide sequence ID" value="NZ_CP138994.1"/>
</dbReference>
<gene>
    <name evidence="3" type="ORF">IL45_14045</name>
    <name evidence="4" type="ORF">LY02_01886</name>
</gene>
<dbReference type="OrthoDB" id="9807923at2"/>
<dbReference type="Pfam" id="PF10604">
    <property type="entry name" value="Polyketide_cyc2"/>
    <property type="match status" value="1"/>
</dbReference>
<dbReference type="SMART" id="SM00871">
    <property type="entry name" value="AraC_E_bind"/>
    <property type="match status" value="1"/>
</dbReference>
<reference evidence="4 6" key="2">
    <citation type="submission" date="2018-03" db="EMBL/GenBank/DDBJ databases">
        <title>Genomic Encyclopedia of Archaeal and Bacterial Type Strains, Phase II (KMG-II): from individual species to whole genera.</title>
        <authorList>
            <person name="Goeker M."/>
        </authorList>
    </citation>
    <scope>NUCLEOTIDE SEQUENCE [LARGE SCALE GENOMIC DNA]</scope>
    <source>
        <strain evidence="4 6">DSM 22727</strain>
    </source>
</reference>
<evidence type="ECO:0000313" key="4">
    <source>
        <dbReference type="EMBL" id="PRX13641.1"/>
    </source>
</evidence>
<dbReference type="InterPro" id="IPR019587">
    <property type="entry name" value="Polyketide_cyclase/dehydratase"/>
</dbReference>
<dbReference type="InterPro" id="IPR011256">
    <property type="entry name" value="Reg_factor_effector_dom_sf"/>
</dbReference>
<sequence length="343" mass="38996">MKVLKYLFLFILVIIIGAAVYFSLQDGTYYITEKKIIKAPPEMIYEEISDFKNWNHWNPWTNSTEVTNTLGDITTGINGNYSFKDEYGNGSMTITALEPNKSMESEMEYHTSISDSKSVVTMTLNPVPEGTEVVWNIKGEDGLKNKVMNFILGLDLEEEIRPMYKKGLNNIEEYLLVEMKKYEISNPGLVDYGGGYILYQTTSTSMDKFSGEMAIMLQDIMKYMKEENISMYGMPMSIYEKFDHNNNSVIFSAAIPVRDRVIPATDAAVLCTYIEPTRAVKVTLKGTYDHLQETWDKGQLFMAQQGYIPGLQAPFEVYKTDPALTPNPADNITEIYLPVVEND</sequence>
<dbReference type="CDD" id="cd07818">
    <property type="entry name" value="SRPBCC_1"/>
    <property type="match status" value="1"/>
</dbReference>
<keyword evidence="6" id="KW-1185">Reference proteome</keyword>
<feature type="domain" description="AraC effector-binding" evidence="2">
    <location>
        <begin position="185"/>
        <end position="340"/>
    </location>
</feature>
<name>A0A084JWA2_NONUL</name>